<protein>
    <submittedName>
        <fullName evidence="1">Uncharacterized protein</fullName>
    </submittedName>
</protein>
<reference evidence="1" key="1">
    <citation type="submission" date="2019-12" db="EMBL/GenBank/DDBJ databases">
        <title>Genome sequencing and annotation of Brassica cretica.</title>
        <authorList>
            <person name="Studholme D.J."/>
            <person name="Sarris P.F."/>
        </authorList>
    </citation>
    <scope>NUCLEOTIDE SEQUENCE</scope>
    <source>
        <strain evidence="1">PFS-001/15</strain>
        <tissue evidence="1">Leaf</tissue>
    </source>
</reference>
<proteinExistence type="predicted"/>
<sequence length="96" mass="10818">MCPMTGYPLENDLLKNLHRDSRMEKFRTRASCSDPVGPVDLSLGTWSLEPIVFIDLIQHRTLSSGDGQLSMSIGCGLLSRLRPLLQWTRSKCLQDL</sequence>
<name>A0A8S9JM26_BRACR</name>
<gene>
    <name evidence="1" type="ORF">F2Q68_00004748</name>
</gene>
<dbReference type="AlphaFoldDB" id="A0A8S9JM26"/>
<evidence type="ECO:0000313" key="2">
    <source>
        <dbReference type="Proteomes" id="UP000712281"/>
    </source>
</evidence>
<evidence type="ECO:0000313" key="1">
    <source>
        <dbReference type="EMBL" id="KAF2583590.1"/>
    </source>
</evidence>
<dbReference type="Proteomes" id="UP000712281">
    <property type="component" value="Unassembled WGS sequence"/>
</dbReference>
<comment type="caution">
    <text evidence="1">The sequence shown here is derived from an EMBL/GenBank/DDBJ whole genome shotgun (WGS) entry which is preliminary data.</text>
</comment>
<organism evidence="1 2">
    <name type="scientific">Brassica cretica</name>
    <name type="common">Mustard</name>
    <dbReference type="NCBI Taxonomy" id="69181"/>
    <lineage>
        <taxon>Eukaryota</taxon>
        <taxon>Viridiplantae</taxon>
        <taxon>Streptophyta</taxon>
        <taxon>Embryophyta</taxon>
        <taxon>Tracheophyta</taxon>
        <taxon>Spermatophyta</taxon>
        <taxon>Magnoliopsida</taxon>
        <taxon>eudicotyledons</taxon>
        <taxon>Gunneridae</taxon>
        <taxon>Pentapetalae</taxon>
        <taxon>rosids</taxon>
        <taxon>malvids</taxon>
        <taxon>Brassicales</taxon>
        <taxon>Brassicaceae</taxon>
        <taxon>Brassiceae</taxon>
        <taxon>Brassica</taxon>
    </lineage>
</organism>
<accession>A0A8S9JM26</accession>
<dbReference type="EMBL" id="QGKW02001660">
    <property type="protein sequence ID" value="KAF2583590.1"/>
    <property type="molecule type" value="Genomic_DNA"/>
</dbReference>